<feature type="region of interest" description="Disordered" evidence="1">
    <location>
        <begin position="1"/>
        <end position="20"/>
    </location>
</feature>
<proteinExistence type="predicted"/>
<name>A0ABV8TCM5_9ACTN</name>
<accession>A0ABV8TCM5</accession>
<dbReference type="RefSeq" id="WP_381738506.1">
    <property type="nucleotide sequence ID" value="NZ_JBHSDP010000011.1"/>
</dbReference>
<protein>
    <submittedName>
        <fullName evidence="2">Uncharacterized protein</fullName>
    </submittedName>
</protein>
<gene>
    <name evidence="2" type="ORF">ACFPC0_10875</name>
</gene>
<keyword evidence="3" id="KW-1185">Reference proteome</keyword>
<evidence type="ECO:0000313" key="3">
    <source>
        <dbReference type="Proteomes" id="UP001595824"/>
    </source>
</evidence>
<sequence length="126" mass="14870">MPEEATDPEEDGPDLSDYGWEPRNCRRYRKPVPGFPPLVLEDAPNISVRASVVRYYASVHQCSERKARKRLRGHLREALAERTWGMHMHDNRWRIAPPHRRGEPKHRLELSVDMREVARYYLGPSR</sequence>
<dbReference type="Proteomes" id="UP001595824">
    <property type="component" value="Unassembled WGS sequence"/>
</dbReference>
<feature type="compositionally biased region" description="Acidic residues" evidence="1">
    <location>
        <begin position="1"/>
        <end position="14"/>
    </location>
</feature>
<dbReference type="EMBL" id="JBHSDP010000011">
    <property type="protein sequence ID" value="MFC4328329.1"/>
    <property type="molecule type" value="Genomic_DNA"/>
</dbReference>
<organism evidence="2 3">
    <name type="scientific">Streptomyces andamanensis</name>
    <dbReference type="NCBI Taxonomy" id="1565035"/>
    <lineage>
        <taxon>Bacteria</taxon>
        <taxon>Bacillati</taxon>
        <taxon>Actinomycetota</taxon>
        <taxon>Actinomycetes</taxon>
        <taxon>Kitasatosporales</taxon>
        <taxon>Streptomycetaceae</taxon>
        <taxon>Streptomyces</taxon>
    </lineage>
</organism>
<evidence type="ECO:0000313" key="2">
    <source>
        <dbReference type="EMBL" id="MFC4328329.1"/>
    </source>
</evidence>
<reference evidence="3" key="1">
    <citation type="journal article" date="2019" name="Int. J. Syst. Evol. Microbiol.">
        <title>The Global Catalogue of Microorganisms (GCM) 10K type strain sequencing project: providing services to taxonomists for standard genome sequencing and annotation.</title>
        <authorList>
            <consortium name="The Broad Institute Genomics Platform"/>
            <consortium name="The Broad Institute Genome Sequencing Center for Infectious Disease"/>
            <person name="Wu L."/>
            <person name="Ma J."/>
        </authorList>
    </citation>
    <scope>NUCLEOTIDE SEQUENCE [LARGE SCALE GENOMIC DNA]</scope>
    <source>
        <strain evidence="3">PCU 347</strain>
    </source>
</reference>
<comment type="caution">
    <text evidence="2">The sequence shown here is derived from an EMBL/GenBank/DDBJ whole genome shotgun (WGS) entry which is preliminary data.</text>
</comment>
<evidence type="ECO:0000256" key="1">
    <source>
        <dbReference type="SAM" id="MobiDB-lite"/>
    </source>
</evidence>